<evidence type="ECO:0000313" key="1">
    <source>
        <dbReference type="EMBL" id="KAH0535106.1"/>
    </source>
</evidence>
<comment type="caution">
    <text evidence="1">The sequence shown here is derived from an EMBL/GenBank/DDBJ whole genome shotgun (WGS) entry which is preliminary data.</text>
</comment>
<protein>
    <recommendedName>
        <fullName evidence="3">Reverse transcriptase zinc-binding domain-containing protein</fullName>
    </recommendedName>
</protein>
<evidence type="ECO:0000313" key="2">
    <source>
        <dbReference type="Proteomes" id="UP000826195"/>
    </source>
</evidence>
<name>A0AAV7HTT1_COTGL</name>
<evidence type="ECO:0008006" key="3">
    <source>
        <dbReference type="Google" id="ProtNLM"/>
    </source>
</evidence>
<dbReference type="EMBL" id="JAHXZJ010002982">
    <property type="protein sequence ID" value="KAH0535106.1"/>
    <property type="molecule type" value="Genomic_DNA"/>
</dbReference>
<organism evidence="1 2">
    <name type="scientific">Cotesia glomerata</name>
    <name type="common">Lepidopteran parasitic wasp</name>
    <name type="synonym">Apanteles glomeratus</name>
    <dbReference type="NCBI Taxonomy" id="32391"/>
    <lineage>
        <taxon>Eukaryota</taxon>
        <taxon>Metazoa</taxon>
        <taxon>Ecdysozoa</taxon>
        <taxon>Arthropoda</taxon>
        <taxon>Hexapoda</taxon>
        <taxon>Insecta</taxon>
        <taxon>Pterygota</taxon>
        <taxon>Neoptera</taxon>
        <taxon>Endopterygota</taxon>
        <taxon>Hymenoptera</taxon>
        <taxon>Apocrita</taxon>
        <taxon>Ichneumonoidea</taxon>
        <taxon>Braconidae</taxon>
        <taxon>Microgastrinae</taxon>
        <taxon>Cotesia</taxon>
    </lineage>
</organism>
<proteinExistence type="predicted"/>
<keyword evidence="2" id="KW-1185">Reference proteome</keyword>
<reference evidence="1 2" key="1">
    <citation type="journal article" date="2021" name="J. Hered.">
        <title>A chromosome-level genome assembly of the parasitoid wasp, Cotesia glomerata (Hymenoptera: Braconidae).</title>
        <authorList>
            <person name="Pinto B.J."/>
            <person name="Weis J.J."/>
            <person name="Gamble T."/>
            <person name="Ode P.J."/>
            <person name="Paul R."/>
            <person name="Zaspel J.M."/>
        </authorList>
    </citation>
    <scope>NUCLEOTIDE SEQUENCE [LARGE SCALE GENOMIC DNA]</scope>
    <source>
        <strain evidence="1">CgM1</strain>
    </source>
</reference>
<sequence>MKKCMRSYEADDSYLPQICIKRLDELVNSPACQEDLNWVTKFKNFLKKMNAEDLWPVTDHCLWKSKKLEVFNRYKDSLRERDIAKYCNSTSCLFRIYKPLTMVLGEHDYLYKNHPMLIKRTIAQIRLANKYQAYLSIIKSNKINPTKICLNCTLNENIEHILFVCPAYEDIRNNLYGGTYEPEHTSLNFYLANLSHYDTRKLCKLATQVLDRRDKM</sequence>
<dbReference type="AlphaFoldDB" id="A0AAV7HTT1"/>
<dbReference type="Proteomes" id="UP000826195">
    <property type="component" value="Unassembled WGS sequence"/>
</dbReference>
<gene>
    <name evidence="1" type="ORF">KQX54_013593</name>
</gene>
<accession>A0AAV7HTT1</accession>